<evidence type="ECO:0000256" key="1">
    <source>
        <dbReference type="SAM" id="Phobius"/>
    </source>
</evidence>
<evidence type="ECO:0000313" key="4">
    <source>
        <dbReference type="Proteomes" id="UP000471521"/>
    </source>
</evidence>
<accession>A0A6B0STE8</accession>
<evidence type="ECO:0000313" key="3">
    <source>
        <dbReference type="EMBL" id="MXR22312.1"/>
    </source>
</evidence>
<name>A0A6B0STE8_9EURY</name>
<keyword evidence="4" id="KW-1185">Reference proteome</keyword>
<gene>
    <name evidence="3" type="ORF">GRX66_17595</name>
</gene>
<feature type="transmembrane region" description="Helical" evidence="1">
    <location>
        <begin position="39"/>
        <end position="59"/>
    </location>
</feature>
<dbReference type="Proteomes" id="UP000471521">
    <property type="component" value="Unassembled WGS sequence"/>
</dbReference>
<feature type="domain" description="Putative sensor" evidence="2">
    <location>
        <begin position="13"/>
        <end position="160"/>
    </location>
</feature>
<dbReference type="EMBL" id="WUUU01000243">
    <property type="protein sequence ID" value="MXR22312.1"/>
    <property type="molecule type" value="Genomic_DNA"/>
</dbReference>
<keyword evidence="1" id="KW-0472">Membrane</keyword>
<sequence length="164" mass="16555">MPSPGDVARSTLYLLVSFPLGVVYLALVVSGVIVGVPLLLFAVGVVVLAGVAAVARRVAVLDAGLGARLFDVPAPVLAEPRASTGVFDAAFAELAALSGYRAVAYLLVRFGIGVVGFTFVVTWLGAAAALVATPLYYDDPAITVGVVGVWEVETLAAAVAVAGV</sequence>
<organism evidence="3 4">
    <name type="scientific">Halobacterium bonnevillei</name>
    <dbReference type="NCBI Taxonomy" id="2692200"/>
    <lineage>
        <taxon>Archaea</taxon>
        <taxon>Methanobacteriati</taxon>
        <taxon>Methanobacteriota</taxon>
        <taxon>Stenosarchaea group</taxon>
        <taxon>Halobacteria</taxon>
        <taxon>Halobacteriales</taxon>
        <taxon>Halobacteriaceae</taxon>
        <taxon>Halobacterium</taxon>
    </lineage>
</organism>
<comment type="caution">
    <text evidence="3">The sequence shown here is derived from an EMBL/GenBank/DDBJ whole genome shotgun (WGS) entry which is preliminary data.</text>
</comment>
<protein>
    <recommendedName>
        <fullName evidence="2">Putative sensor domain-containing protein</fullName>
    </recommendedName>
</protein>
<feature type="transmembrane region" description="Helical" evidence="1">
    <location>
        <begin position="12"/>
        <end position="33"/>
    </location>
</feature>
<evidence type="ECO:0000259" key="2">
    <source>
        <dbReference type="Pfam" id="PF13796"/>
    </source>
</evidence>
<keyword evidence="1" id="KW-1133">Transmembrane helix</keyword>
<reference evidence="3 4" key="1">
    <citation type="submission" date="2019-12" db="EMBL/GenBank/DDBJ databases">
        <title>Isolation and characterization of three novel carbon monoxide-oxidizing members of Halobacteria from salione crusts and soils.</title>
        <authorList>
            <person name="Myers M.R."/>
            <person name="King G.M."/>
        </authorList>
    </citation>
    <scope>NUCLEOTIDE SEQUENCE [LARGE SCALE GENOMIC DNA]</scope>
    <source>
        <strain evidence="3 4">PCN9</strain>
    </source>
</reference>
<dbReference type="AlphaFoldDB" id="A0A6B0STE8"/>
<feature type="transmembrane region" description="Helical" evidence="1">
    <location>
        <begin position="106"/>
        <end position="131"/>
    </location>
</feature>
<keyword evidence="1" id="KW-0812">Transmembrane</keyword>
<dbReference type="Pfam" id="PF13796">
    <property type="entry name" value="Sensor"/>
    <property type="match status" value="1"/>
</dbReference>
<dbReference type="RefSeq" id="WP_201293083.1">
    <property type="nucleotide sequence ID" value="NZ_WUUU01000243.1"/>
</dbReference>
<proteinExistence type="predicted"/>
<dbReference type="InterPro" id="IPR025828">
    <property type="entry name" value="Put_sensor_dom"/>
</dbReference>
<feature type="non-terminal residue" evidence="3">
    <location>
        <position position="164"/>
    </location>
</feature>